<dbReference type="EMBL" id="GGEC01093885">
    <property type="protein sequence ID" value="MBX74369.1"/>
    <property type="molecule type" value="Transcribed_RNA"/>
</dbReference>
<sequence>MLYQFRVLKAFLCNLLSCDAKQVVGFSLFLLAFAF</sequence>
<name>A0A2P2R503_RHIMU</name>
<organism evidence="1">
    <name type="scientific">Rhizophora mucronata</name>
    <name type="common">Asiatic mangrove</name>
    <dbReference type="NCBI Taxonomy" id="61149"/>
    <lineage>
        <taxon>Eukaryota</taxon>
        <taxon>Viridiplantae</taxon>
        <taxon>Streptophyta</taxon>
        <taxon>Embryophyta</taxon>
        <taxon>Tracheophyta</taxon>
        <taxon>Spermatophyta</taxon>
        <taxon>Magnoliopsida</taxon>
        <taxon>eudicotyledons</taxon>
        <taxon>Gunneridae</taxon>
        <taxon>Pentapetalae</taxon>
        <taxon>rosids</taxon>
        <taxon>fabids</taxon>
        <taxon>Malpighiales</taxon>
        <taxon>Rhizophoraceae</taxon>
        <taxon>Rhizophora</taxon>
    </lineage>
</organism>
<proteinExistence type="predicted"/>
<dbReference type="AlphaFoldDB" id="A0A2P2R503"/>
<reference evidence="1" key="1">
    <citation type="submission" date="2018-02" db="EMBL/GenBank/DDBJ databases">
        <title>Rhizophora mucronata_Transcriptome.</title>
        <authorList>
            <person name="Meera S.P."/>
            <person name="Sreeshan A."/>
            <person name="Augustine A."/>
        </authorList>
    </citation>
    <scope>NUCLEOTIDE SEQUENCE</scope>
    <source>
        <tissue evidence="1">Leaf</tissue>
    </source>
</reference>
<protein>
    <submittedName>
        <fullName evidence="1">Uncharacterized protein</fullName>
    </submittedName>
</protein>
<evidence type="ECO:0000313" key="1">
    <source>
        <dbReference type="EMBL" id="MBX74369.1"/>
    </source>
</evidence>
<accession>A0A2P2R503</accession>